<dbReference type="AlphaFoldDB" id="A0A1F7RRC2"/>
<proteinExistence type="predicted"/>
<evidence type="ECO:0008006" key="3">
    <source>
        <dbReference type="Google" id="ProtNLM"/>
    </source>
</evidence>
<protein>
    <recommendedName>
        <fullName evidence="3">DNA methylase</fullName>
    </recommendedName>
</protein>
<evidence type="ECO:0000313" key="2">
    <source>
        <dbReference type="Proteomes" id="UP000179266"/>
    </source>
</evidence>
<organism evidence="1 2">
    <name type="scientific">Candidatus Schekmanbacteria bacterium RBG_13_48_7</name>
    <dbReference type="NCBI Taxonomy" id="1817878"/>
    <lineage>
        <taxon>Bacteria</taxon>
        <taxon>Candidatus Schekmaniibacteriota</taxon>
    </lineage>
</organism>
<comment type="caution">
    <text evidence="1">The sequence shown here is derived from an EMBL/GenBank/DDBJ whole genome shotgun (WGS) entry which is preliminary data.</text>
</comment>
<dbReference type="Proteomes" id="UP000179266">
    <property type="component" value="Unassembled WGS sequence"/>
</dbReference>
<reference evidence="1 2" key="1">
    <citation type="journal article" date="2016" name="Nat. Commun.">
        <title>Thousands of microbial genomes shed light on interconnected biogeochemical processes in an aquifer system.</title>
        <authorList>
            <person name="Anantharaman K."/>
            <person name="Brown C.T."/>
            <person name="Hug L.A."/>
            <person name="Sharon I."/>
            <person name="Castelle C.J."/>
            <person name="Probst A.J."/>
            <person name="Thomas B.C."/>
            <person name="Singh A."/>
            <person name="Wilkins M.J."/>
            <person name="Karaoz U."/>
            <person name="Brodie E.L."/>
            <person name="Williams K.H."/>
            <person name="Hubbard S.S."/>
            <person name="Banfield J.F."/>
        </authorList>
    </citation>
    <scope>NUCLEOTIDE SEQUENCE [LARGE SCALE GENOMIC DNA]</scope>
</reference>
<gene>
    <name evidence="1" type="ORF">A2161_21570</name>
</gene>
<evidence type="ECO:0000313" key="1">
    <source>
        <dbReference type="EMBL" id="OGL43584.1"/>
    </source>
</evidence>
<dbReference type="EMBL" id="MGDD01000264">
    <property type="protein sequence ID" value="OGL43584.1"/>
    <property type="molecule type" value="Genomic_DNA"/>
</dbReference>
<sequence>MSKKVTWEDQYGNVHDLDFVIERDGTEEKIGRPLAFIETAWRRYTKHSRNKAQEIQGAILPLAEKYRWNNPFLGTVLAGVFTEGSLDQLRSLGFNVLYFPYDTIVAAFHSEKIDISFGENTPDRLFQKTTNKIEKASKATMTRIRTHLVRNNQAAIDRFFDALKKRLGRHVTRVVVIPLYGRINEFATIEDAVSFLDRHMVYEGSGEFRKYEIRIEFSNADKVEAFIEAKDKVKEFLVFVAGQ</sequence>
<name>A0A1F7RRC2_9BACT</name>
<accession>A0A1F7RRC2</accession>